<gene>
    <name evidence="1" type="ORF">GCM10007872_32260</name>
</gene>
<organism evidence="1 2">
    <name type="scientific">Gluconobacter sphaericus NBRC 12467</name>
    <dbReference type="NCBI Taxonomy" id="1307951"/>
    <lineage>
        <taxon>Bacteria</taxon>
        <taxon>Pseudomonadati</taxon>
        <taxon>Pseudomonadota</taxon>
        <taxon>Alphaproteobacteria</taxon>
        <taxon>Acetobacterales</taxon>
        <taxon>Acetobacteraceae</taxon>
        <taxon>Gluconobacter</taxon>
    </lineage>
</organism>
<dbReference type="EMBL" id="BSNZ01000061">
    <property type="protein sequence ID" value="GLQ86311.1"/>
    <property type="molecule type" value="Genomic_DNA"/>
</dbReference>
<sequence length="91" mass="9032">MSDLASLTAAQNMLTAIAGKHESAALKDDLALASSAISLVIQTMVPRLDPKFDLSGVDAGVAAGLNGFTAAITAAGTPLEDATSTETTANA</sequence>
<dbReference type="AlphaFoldDB" id="A0AA37SL56"/>
<keyword evidence="2" id="KW-1185">Reference proteome</keyword>
<dbReference type="RefSeq" id="WP_141354027.1">
    <property type="nucleotide sequence ID" value="NZ_BARA01000114.1"/>
</dbReference>
<proteinExistence type="predicted"/>
<accession>A0AA37SL56</accession>
<comment type="caution">
    <text evidence="1">The sequence shown here is derived from an EMBL/GenBank/DDBJ whole genome shotgun (WGS) entry which is preliminary data.</text>
</comment>
<reference evidence="2" key="1">
    <citation type="journal article" date="2019" name="Int. J. Syst. Evol. Microbiol.">
        <title>The Global Catalogue of Microorganisms (GCM) 10K type strain sequencing project: providing services to taxonomists for standard genome sequencing and annotation.</title>
        <authorList>
            <consortium name="The Broad Institute Genomics Platform"/>
            <consortium name="The Broad Institute Genome Sequencing Center for Infectious Disease"/>
            <person name="Wu L."/>
            <person name="Ma J."/>
        </authorList>
    </citation>
    <scope>NUCLEOTIDE SEQUENCE [LARGE SCALE GENOMIC DNA]</scope>
    <source>
        <strain evidence="2">NBRC 12467</strain>
    </source>
</reference>
<evidence type="ECO:0000313" key="2">
    <source>
        <dbReference type="Proteomes" id="UP001156708"/>
    </source>
</evidence>
<dbReference type="Proteomes" id="UP001156708">
    <property type="component" value="Unassembled WGS sequence"/>
</dbReference>
<name>A0AA37SL56_9PROT</name>
<evidence type="ECO:0000313" key="1">
    <source>
        <dbReference type="EMBL" id="GLQ86311.1"/>
    </source>
</evidence>
<protein>
    <submittedName>
        <fullName evidence="1">Uncharacterized protein</fullName>
    </submittedName>
</protein>